<dbReference type="InterPro" id="IPR000594">
    <property type="entry name" value="ThiF_NAD_FAD-bd"/>
</dbReference>
<dbReference type="Gene3D" id="3.40.50.720">
    <property type="entry name" value="NAD(P)-binding Rossmann-like Domain"/>
    <property type="match status" value="1"/>
</dbReference>
<dbReference type="AlphaFoldDB" id="A0A1L5PAT6"/>
<dbReference type="Pfam" id="PF20590">
    <property type="entry name" value="DUF6791"/>
    <property type="match status" value="1"/>
</dbReference>
<organism evidence="3 4">
    <name type="scientific">Rhizobium etli 8C-3</name>
    <dbReference type="NCBI Taxonomy" id="538025"/>
    <lineage>
        <taxon>Bacteria</taxon>
        <taxon>Pseudomonadati</taxon>
        <taxon>Pseudomonadota</taxon>
        <taxon>Alphaproteobacteria</taxon>
        <taxon>Hyphomicrobiales</taxon>
        <taxon>Rhizobiaceae</taxon>
        <taxon>Rhizobium/Agrobacterium group</taxon>
        <taxon>Rhizobium</taxon>
    </lineage>
</organism>
<dbReference type="Proteomes" id="UP000185109">
    <property type="component" value="Plasmid pRsp8C3b"/>
</dbReference>
<evidence type="ECO:0000259" key="1">
    <source>
        <dbReference type="Pfam" id="PF00899"/>
    </source>
</evidence>
<dbReference type="InterPro" id="IPR035985">
    <property type="entry name" value="Ubiquitin-activating_enz"/>
</dbReference>
<reference evidence="3 4" key="1">
    <citation type="submission" date="2016-09" db="EMBL/GenBank/DDBJ databases">
        <title>The complete genome sequences of Rhizobium gallicum, symbiovars gallicum and phaseoli, symbionts associated to common bean (Phaseolus vulgaris).</title>
        <authorList>
            <person name="Bustos P."/>
            <person name="Santamaria R.I."/>
            <person name="Perez-Carrascal O.M."/>
            <person name="Juarez S."/>
            <person name="Lozano L."/>
            <person name="Martinez-Flores I."/>
            <person name="Martinez-Romero E."/>
            <person name="Cevallos M."/>
            <person name="Romero D."/>
            <person name="Davila G."/>
            <person name="Gonzalez V."/>
        </authorList>
    </citation>
    <scope>NUCLEOTIDE SEQUENCE [LARGE SCALE GENOMIC DNA]</scope>
    <source>
        <strain evidence="3 4">8C-3</strain>
        <plasmid evidence="4">Plasmid prsp8c3b</plasmid>
    </source>
</reference>
<name>A0A1L5PAT6_RHIET</name>
<feature type="domain" description="THIF-type NAD/FAD binding fold" evidence="1">
    <location>
        <begin position="180"/>
        <end position="301"/>
    </location>
</feature>
<accession>A0A1L5PAT6</accession>
<dbReference type="CDD" id="cd01483">
    <property type="entry name" value="E1_enzyme_family"/>
    <property type="match status" value="1"/>
</dbReference>
<dbReference type="NCBIfam" id="NF004804">
    <property type="entry name" value="PRK06153.1-3"/>
    <property type="match status" value="1"/>
</dbReference>
<keyword evidence="3" id="KW-0614">Plasmid</keyword>
<dbReference type="GO" id="GO:0008641">
    <property type="term" value="F:ubiquitin-like modifier activating enzyme activity"/>
    <property type="evidence" value="ECO:0007669"/>
    <property type="project" value="InterPro"/>
</dbReference>
<evidence type="ECO:0000313" key="3">
    <source>
        <dbReference type="EMBL" id="APO77311.1"/>
    </source>
</evidence>
<evidence type="ECO:0000259" key="2">
    <source>
        <dbReference type="Pfam" id="PF20590"/>
    </source>
</evidence>
<gene>
    <name evidence="3" type="ORF">AM571_PB00013</name>
</gene>
<evidence type="ECO:0000313" key="4">
    <source>
        <dbReference type="Proteomes" id="UP000185109"/>
    </source>
</evidence>
<dbReference type="EMBL" id="CP017243">
    <property type="protein sequence ID" value="APO77311.1"/>
    <property type="molecule type" value="Genomic_DNA"/>
</dbReference>
<protein>
    <submittedName>
        <fullName evidence="3">UBA/THIF-type NAD/FAD binding domain-containing protein</fullName>
    </submittedName>
</protein>
<dbReference type="Pfam" id="PF00899">
    <property type="entry name" value="ThiF"/>
    <property type="match status" value="1"/>
</dbReference>
<geneLocation type="plasmid" evidence="4">
    <name>prsp8c3b</name>
</geneLocation>
<feature type="domain" description="DUF6791" evidence="2">
    <location>
        <begin position="12"/>
        <end position="162"/>
    </location>
</feature>
<dbReference type="InterPro" id="IPR046741">
    <property type="entry name" value="DUF6791"/>
</dbReference>
<dbReference type="RefSeq" id="WP_004680483.1">
    <property type="nucleotide sequence ID" value="NZ_CP017243.1"/>
</dbReference>
<dbReference type="NCBIfam" id="NF004805">
    <property type="entry name" value="PRK06153.1-4"/>
    <property type="match status" value="1"/>
</dbReference>
<dbReference type="SUPFAM" id="SSF69572">
    <property type="entry name" value="Activating enzymes of the ubiquitin-like proteins"/>
    <property type="match status" value="1"/>
</dbReference>
<proteinExistence type="predicted"/>
<sequence>MSVDLISRDPFLKQLEDEGFELEVSNGHLIVRSIPYVTVDGSLARGVLTCALSLEASSGLTSTPQGDHTMYFAGGMPCHRDGKPMNNIVNGAVQQRFADIDVSYYLSSKPEITHRYETIYDKVVAYEGLIGGAARSLDRTANARTHARGLISNDDSPFAIPDSASARYRIGAVNRKLMGRVAIIGLGGTGSYLLDLLAKTWVTEIHLYDGDQLLNHNLFRSPGSPERELLKEFPFKVNYYTQVYARIHKGIVSHPVRVTYGNVDELSGFDFVFVCIDKGSSRREIAEGLVRLAIPFIDTGIGVGLEDGRLDGCARATFIRPGTDWSEVERLLPFGDDVEDDDVYRTDIQIAAINSLNAIMAIMRWQRWADYFRDERNEMNSVYMIEGNNISNRAAI</sequence>